<protein>
    <recommendedName>
        <fullName evidence="1">PIN domain-containing protein</fullName>
    </recommendedName>
</protein>
<proteinExistence type="predicted"/>
<dbReference type="Pfam" id="PF01850">
    <property type="entry name" value="PIN"/>
    <property type="match status" value="1"/>
</dbReference>
<accession>A0ABQ0JV29</accession>
<organism evidence="2 3">
    <name type="scientific">Candidatus Brocadia sinica JPN1</name>
    <dbReference type="NCBI Taxonomy" id="1197129"/>
    <lineage>
        <taxon>Bacteria</taxon>
        <taxon>Pseudomonadati</taxon>
        <taxon>Planctomycetota</taxon>
        <taxon>Candidatus Brocadiia</taxon>
        <taxon>Candidatus Brocadiales</taxon>
        <taxon>Candidatus Brocadiaceae</taxon>
        <taxon>Candidatus Brocadia</taxon>
    </lineage>
</organism>
<dbReference type="InterPro" id="IPR029060">
    <property type="entry name" value="PIN-like_dom_sf"/>
</dbReference>
<dbReference type="RefSeq" id="WP_052562724.1">
    <property type="nucleotide sequence ID" value="NZ_BAFN01000001.1"/>
</dbReference>
<feature type="domain" description="PIN" evidence="1">
    <location>
        <begin position="9"/>
        <end position="117"/>
    </location>
</feature>
<reference evidence="3" key="1">
    <citation type="journal article" date="2015" name="Genome Announc.">
        <title>Draft Genome Sequence of an Anaerobic Ammonium-Oxidizing Bacterium, "Candidatus Brocadia sinica".</title>
        <authorList>
            <person name="Oshiki M."/>
            <person name="Shinyako-Hata K."/>
            <person name="Satoh H."/>
            <person name="Okabe S."/>
        </authorList>
    </citation>
    <scope>NUCLEOTIDE SEQUENCE [LARGE SCALE GENOMIC DNA]</scope>
    <source>
        <strain evidence="3">JPN1</strain>
    </source>
</reference>
<keyword evidence="3" id="KW-1185">Reference proteome</keyword>
<sequence>MTENKILTYVDANILIAAARGRDDIHQRAMKILDDPNREFTASEFLRLEVLPKPLFNKLNDEAEFYEAFFETIEKWASNFQDIVKDAYKYAVRHGLSALDALHVASALTVGADEFVTGEKPTKPINSVSALKIHSIHSE</sequence>
<dbReference type="Gene3D" id="3.40.50.1010">
    <property type="entry name" value="5'-nuclease"/>
    <property type="match status" value="1"/>
</dbReference>
<evidence type="ECO:0000313" key="3">
    <source>
        <dbReference type="Proteomes" id="UP000032309"/>
    </source>
</evidence>
<name>A0ABQ0JV29_9BACT</name>
<gene>
    <name evidence="2" type="ORF">BROSI_A1098</name>
</gene>
<evidence type="ECO:0000313" key="2">
    <source>
        <dbReference type="EMBL" id="GAN32583.1"/>
    </source>
</evidence>
<comment type="caution">
    <text evidence="2">The sequence shown here is derived from an EMBL/GenBank/DDBJ whole genome shotgun (WGS) entry which is preliminary data.</text>
</comment>
<dbReference type="InterPro" id="IPR002716">
    <property type="entry name" value="PIN_dom"/>
</dbReference>
<dbReference type="Proteomes" id="UP000032309">
    <property type="component" value="Unassembled WGS sequence"/>
</dbReference>
<dbReference type="SUPFAM" id="SSF88723">
    <property type="entry name" value="PIN domain-like"/>
    <property type="match status" value="1"/>
</dbReference>
<dbReference type="EMBL" id="BAFN01000001">
    <property type="protein sequence ID" value="GAN32583.1"/>
    <property type="molecule type" value="Genomic_DNA"/>
</dbReference>
<evidence type="ECO:0000259" key="1">
    <source>
        <dbReference type="Pfam" id="PF01850"/>
    </source>
</evidence>